<gene>
    <name evidence="1" type="ORF">Tci_932677</name>
</gene>
<dbReference type="AlphaFoldDB" id="A0A699XRV5"/>
<name>A0A699XRV5_TANCI</name>
<proteinExistence type="predicted"/>
<reference evidence="1" key="1">
    <citation type="journal article" date="2019" name="Sci. Rep.">
        <title>Draft genome of Tanacetum cinerariifolium, the natural source of mosquito coil.</title>
        <authorList>
            <person name="Yamashiro T."/>
            <person name="Shiraishi A."/>
            <person name="Satake H."/>
            <person name="Nakayama K."/>
        </authorList>
    </citation>
    <scope>NUCLEOTIDE SEQUENCE</scope>
</reference>
<organism evidence="1">
    <name type="scientific">Tanacetum cinerariifolium</name>
    <name type="common">Dalmatian daisy</name>
    <name type="synonym">Chrysanthemum cinerariifolium</name>
    <dbReference type="NCBI Taxonomy" id="118510"/>
    <lineage>
        <taxon>Eukaryota</taxon>
        <taxon>Viridiplantae</taxon>
        <taxon>Streptophyta</taxon>
        <taxon>Embryophyta</taxon>
        <taxon>Tracheophyta</taxon>
        <taxon>Spermatophyta</taxon>
        <taxon>Magnoliopsida</taxon>
        <taxon>eudicotyledons</taxon>
        <taxon>Gunneridae</taxon>
        <taxon>Pentapetalae</taxon>
        <taxon>asterids</taxon>
        <taxon>campanulids</taxon>
        <taxon>Asterales</taxon>
        <taxon>Asteraceae</taxon>
        <taxon>Asteroideae</taxon>
        <taxon>Anthemideae</taxon>
        <taxon>Anthemidinae</taxon>
        <taxon>Tanacetum</taxon>
    </lineage>
</organism>
<dbReference type="EMBL" id="BKCJ011881440">
    <property type="protein sequence ID" value="GFD60708.1"/>
    <property type="molecule type" value="Genomic_DNA"/>
</dbReference>
<protein>
    <submittedName>
        <fullName evidence="1">Uncharacterized protein</fullName>
    </submittedName>
</protein>
<feature type="non-terminal residue" evidence="1">
    <location>
        <position position="77"/>
    </location>
</feature>
<evidence type="ECO:0000313" key="1">
    <source>
        <dbReference type="EMBL" id="GFD60708.1"/>
    </source>
</evidence>
<accession>A0A699XRV5</accession>
<comment type="caution">
    <text evidence="1">The sequence shown here is derived from an EMBL/GenBank/DDBJ whole genome shotgun (WGS) entry which is preliminary data.</text>
</comment>
<sequence length="77" mass="8807">MLRSWGLYMGRKNEKEGSRVRMILEISVGKVYSYAIRLKFHAFKDNMDYEALLVGLVASAGRGMKDLHFFTDSKDAS</sequence>